<proteinExistence type="predicted"/>
<dbReference type="PANTHER" id="PTHR39173">
    <property type="entry name" value="ACETYLTRANSFERASE"/>
    <property type="match status" value="1"/>
</dbReference>
<feature type="compositionally biased region" description="Basic and acidic residues" evidence="1">
    <location>
        <begin position="179"/>
        <end position="200"/>
    </location>
</feature>
<dbReference type="EMBL" id="VOKX01000009">
    <property type="protein sequence ID" value="KAB7850246.1"/>
    <property type="molecule type" value="Genomic_DNA"/>
</dbReference>
<feature type="region of interest" description="Disordered" evidence="1">
    <location>
        <begin position="176"/>
        <end position="200"/>
    </location>
</feature>
<dbReference type="SUPFAM" id="SSF55729">
    <property type="entry name" value="Acyl-CoA N-acyltransferases (Nat)"/>
    <property type="match status" value="1"/>
</dbReference>
<evidence type="ECO:0000259" key="2">
    <source>
        <dbReference type="PROSITE" id="PS51186"/>
    </source>
</evidence>
<dbReference type="OrthoDB" id="9797989at2"/>
<evidence type="ECO:0000313" key="3">
    <source>
        <dbReference type="EMBL" id="KAB7850246.1"/>
    </source>
</evidence>
<keyword evidence="3" id="KW-0808">Transferase</keyword>
<keyword evidence="4" id="KW-1185">Reference proteome</keyword>
<name>A0A5N5WD30_STRMB</name>
<dbReference type="GO" id="GO:0016747">
    <property type="term" value="F:acyltransferase activity, transferring groups other than amino-acyl groups"/>
    <property type="evidence" value="ECO:0007669"/>
    <property type="project" value="InterPro"/>
</dbReference>
<dbReference type="Proteomes" id="UP000327000">
    <property type="component" value="Unassembled WGS sequence"/>
</dbReference>
<organism evidence="3 4">
    <name type="scientific">Streptomyces mobaraensis</name>
    <name type="common">Streptoverticillium mobaraense</name>
    <dbReference type="NCBI Taxonomy" id="35621"/>
    <lineage>
        <taxon>Bacteria</taxon>
        <taxon>Bacillati</taxon>
        <taxon>Actinomycetota</taxon>
        <taxon>Actinomycetes</taxon>
        <taxon>Kitasatosporales</taxon>
        <taxon>Streptomycetaceae</taxon>
        <taxon>Streptomyces</taxon>
    </lineage>
</organism>
<dbReference type="Gene3D" id="3.40.630.30">
    <property type="match status" value="1"/>
</dbReference>
<comment type="caution">
    <text evidence="3">The sequence shown here is derived from an EMBL/GenBank/DDBJ whole genome shotgun (WGS) entry which is preliminary data.</text>
</comment>
<evidence type="ECO:0000256" key="1">
    <source>
        <dbReference type="SAM" id="MobiDB-lite"/>
    </source>
</evidence>
<evidence type="ECO:0000313" key="4">
    <source>
        <dbReference type="Proteomes" id="UP000327000"/>
    </source>
</evidence>
<protein>
    <submittedName>
        <fullName evidence="3">GNAT family N-acetyltransferase</fullName>
    </submittedName>
</protein>
<feature type="domain" description="N-acetyltransferase" evidence="2">
    <location>
        <begin position="24"/>
        <end position="180"/>
    </location>
</feature>
<accession>A0A5N5WD30</accession>
<sequence length="200" mass="22223">MPQLIRPDVRVHASFVEAMEELRAEGRGVPEDDSMVGRDILRYHPRWRDAQVFAGYVESVLADAHEDTPRPEGHVPSTTLWYVDGDTYLGRIAVRHRATPRLLEWGGHIGYDVRPSARRRGYATAMLRAVLPVAAGLGLDPVLVTCDPDNTGSRKVIEACGGAFEDERSGKLRFWIRTGPDRGPEPRPDTERNGTADAGR</sequence>
<reference evidence="3 4" key="1">
    <citation type="journal article" date="2019" name="Microb. Cell Fact.">
        <title>Exploring novel herbicidin analogues by transcriptional regulator overexpression and MS/MS molecular networking.</title>
        <authorList>
            <person name="Shi Y."/>
            <person name="Gu R."/>
            <person name="Li Y."/>
            <person name="Wang X."/>
            <person name="Ren W."/>
            <person name="Li X."/>
            <person name="Wang L."/>
            <person name="Xie Y."/>
            <person name="Hong B."/>
        </authorList>
    </citation>
    <scope>NUCLEOTIDE SEQUENCE [LARGE SCALE GENOMIC DNA]</scope>
    <source>
        <strain evidence="3 4">US-43</strain>
    </source>
</reference>
<dbReference type="AlphaFoldDB" id="A0A5N5WD30"/>
<dbReference type="Pfam" id="PF13302">
    <property type="entry name" value="Acetyltransf_3"/>
    <property type="match status" value="1"/>
</dbReference>
<dbReference type="InterPro" id="IPR000182">
    <property type="entry name" value="GNAT_dom"/>
</dbReference>
<dbReference type="PANTHER" id="PTHR39173:SF1">
    <property type="entry name" value="ACETYLTRANSFERASE"/>
    <property type="match status" value="1"/>
</dbReference>
<dbReference type="RefSeq" id="WP_152262759.1">
    <property type="nucleotide sequence ID" value="NZ_VOKX01000009.1"/>
</dbReference>
<dbReference type="PROSITE" id="PS51186">
    <property type="entry name" value="GNAT"/>
    <property type="match status" value="1"/>
</dbReference>
<gene>
    <name evidence="3" type="ORF">FRZ00_06540</name>
</gene>
<dbReference type="CDD" id="cd04301">
    <property type="entry name" value="NAT_SF"/>
    <property type="match status" value="1"/>
</dbReference>
<dbReference type="InterPro" id="IPR016181">
    <property type="entry name" value="Acyl_CoA_acyltransferase"/>
</dbReference>